<dbReference type="InterPro" id="IPR036691">
    <property type="entry name" value="Endo/exonu/phosph_ase_sf"/>
</dbReference>
<dbReference type="PANTHER" id="PTHR33395:SF21">
    <property type="entry name" value="PERICARDIN"/>
    <property type="match status" value="1"/>
</dbReference>
<gene>
    <name evidence="3" type="primary">Acey_s0001.g311</name>
    <name evidence="3" type="ORF">Y032_0001g311</name>
</gene>
<dbReference type="GO" id="GO:0007508">
    <property type="term" value="P:larval heart development"/>
    <property type="evidence" value="ECO:0007669"/>
    <property type="project" value="TreeGrafter"/>
</dbReference>
<dbReference type="SUPFAM" id="SSF56219">
    <property type="entry name" value="DNase I-like"/>
    <property type="match status" value="1"/>
</dbReference>
<organism evidence="3 4">
    <name type="scientific">Ancylostoma ceylanicum</name>
    <dbReference type="NCBI Taxonomy" id="53326"/>
    <lineage>
        <taxon>Eukaryota</taxon>
        <taxon>Metazoa</taxon>
        <taxon>Ecdysozoa</taxon>
        <taxon>Nematoda</taxon>
        <taxon>Chromadorea</taxon>
        <taxon>Rhabditida</taxon>
        <taxon>Rhabditina</taxon>
        <taxon>Rhabditomorpha</taxon>
        <taxon>Strongyloidea</taxon>
        <taxon>Ancylostomatidae</taxon>
        <taxon>Ancylostomatinae</taxon>
        <taxon>Ancylostoma</taxon>
    </lineage>
</organism>
<reference evidence="4" key="1">
    <citation type="journal article" date="2015" name="Nat. Genet.">
        <title>The genome and transcriptome of the zoonotic hookworm Ancylostoma ceylanicum identify infection-specific gene families.</title>
        <authorList>
            <person name="Schwarz E.M."/>
            <person name="Hu Y."/>
            <person name="Antoshechkin I."/>
            <person name="Miller M.M."/>
            <person name="Sternberg P.W."/>
            <person name="Aroian R.V."/>
        </authorList>
    </citation>
    <scope>NUCLEOTIDE SEQUENCE</scope>
    <source>
        <strain evidence="4">HY135</strain>
    </source>
</reference>
<dbReference type="InterPro" id="IPR005135">
    <property type="entry name" value="Endo/exonuclease/phosphatase"/>
</dbReference>
<dbReference type="GO" id="GO:0031012">
    <property type="term" value="C:extracellular matrix"/>
    <property type="evidence" value="ECO:0007669"/>
    <property type="project" value="TreeGrafter"/>
</dbReference>
<dbReference type="Pfam" id="PF00078">
    <property type="entry name" value="RVT_1"/>
    <property type="match status" value="1"/>
</dbReference>
<dbReference type="EMBL" id="JARK01001337">
    <property type="protein sequence ID" value="EYC34225.1"/>
    <property type="molecule type" value="Genomic_DNA"/>
</dbReference>
<evidence type="ECO:0000259" key="2">
    <source>
        <dbReference type="PROSITE" id="PS50878"/>
    </source>
</evidence>
<sequence length="772" mass="86751">MSQLKERRGKGKKSAASLTEATNSHDVCSSKDDEVDYSTLSVKELSDGILAISKDPRVEKLLNALIEKIPGNFSSVAEEERSRTIVVSGIEELGSDSKIMERQAHVERQVSEILEVLGVECRPHAVYRLGKWDGARIRLVKVILSSRSHWSATLANAHRLRLKCLLTNARSLGNKLHHLHCLLSTQNPDLVFICETWFSSKISNSEVVGNLPYLVFRCDRKGNRGGGVCCLAKHSITIKEHTIIQSLKSDLLCLDVYHLFSSTNLRVILAYRPPNSSVRDDKCLVDLLENLCASASMSVVLGDFNIDANWTTFKPSISTHSTILNFFASCGFTQQVHKPTRMNSILDVILTSSPIVKDVHITPPLSTSDHNVVTFYLETEHVKTPALPMPDFLRADYTGLSNYLSRINWWDVFQDYVNVDDVYKKFCRVIYSGFAKFVPMRSPKVCVVKYPMHIRNLLEQKERLFTTLSNPLSSPLYRKVCADLHFHIIKFQSNYEGRLAKTRGMKALFSLIRSKMNGKVTLPVILDHDGNHCVDDKDKANALGSYFASVFSSACSQSDIPESGVHISKTFPYMVIAPGDVLRYLKRLRPSVSSSIDGIPQIFYKNCAEFLSEPLTIIFNISLLFGKVPGAWKDAIVTAIPKSVKAHMVSEFRPISICPTPVKVLEKILRDKLSAWFIEHKLVPPEQHGFCSGASTSTQLTDTAFDWICALNSKESIDVIYLDLSKAFDKVNHVKLLSKIEQLGISTQIMMWLKSYLSSRHLYVKGYLHISE</sequence>
<proteinExistence type="predicted"/>
<keyword evidence="4" id="KW-1185">Reference proteome</keyword>
<dbReference type="STRING" id="53326.A0A016W3J6"/>
<dbReference type="PANTHER" id="PTHR33395">
    <property type="entry name" value="TRANSCRIPTASE, PUTATIVE-RELATED-RELATED"/>
    <property type="match status" value="1"/>
</dbReference>
<comment type="caution">
    <text evidence="3">The sequence shown here is derived from an EMBL/GenBank/DDBJ whole genome shotgun (WGS) entry which is preliminary data.</text>
</comment>
<dbReference type="GO" id="GO:0003824">
    <property type="term" value="F:catalytic activity"/>
    <property type="evidence" value="ECO:0007669"/>
    <property type="project" value="InterPro"/>
</dbReference>
<dbReference type="Gene3D" id="3.60.10.10">
    <property type="entry name" value="Endonuclease/exonuclease/phosphatase"/>
    <property type="match status" value="1"/>
</dbReference>
<evidence type="ECO:0000313" key="3">
    <source>
        <dbReference type="EMBL" id="EYC34225.1"/>
    </source>
</evidence>
<dbReference type="PROSITE" id="PS50878">
    <property type="entry name" value="RT_POL"/>
    <property type="match status" value="1"/>
</dbReference>
<name>A0A016W3J6_9BILA</name>
<protein>
    <recommendedName>
        <fullName evidence="2">Reverse transcriptase domain-containing protein</fullName>
    </recommendedName>
</protein>
<evidence type="ECO:0000313" key="4">
    <source>
        <dbReference type="Proteomes" id="UP000024635"/>
    </source>
</evidence>
<dbReference type="OrthoDB" id="8197232at2759"/>
<dbReference type="AlphaFoldDB" id="A0A016W3J6"/>
<accession>A0A016W3J6</accession>
<dbReference type="SUPFAM" id="SSF56672">
    <property type="entry name" value="DNA/RNA polymerases"/>
    <property type="match status" value="1"/>
</dbReference>
<dbReference type="Proteomes" id="UP000024635">
    <property type="component" value="Unassembled WGS sequence"/>
</dbReference>
<dbReference type="Pfam" id="PF14529">
    <property type="entry name" value="Exo_endo_phos_2"/>
    <property type="match status" value="1"/>
</dbReference>
<dbReference type="InterPro" id="IPR000477">
    <property type="entry name" value="RT_dom"/>
</dbReference>
<feature type="region of interest" description="Disordered" evidence="1">
    <location>
        <begin position="1"/>
        <end position="34"/>
    </location>
</feature>
<dbReference type="InterPro" id="IPR043502">
    <property type="entry name" value="DNA/RNA_pol_sf"/>
</dbReference>
<dbReference type="GO" id="GO:0061343">
    <property type="term" value="P:cell adhesion involved in heart morphogenesis"/>
    <property type="evidence" value="ECO:0007669"/>
    <property type="project" value="TreeGrafter"/>
</dbReference>
<feature type="domain" description="Reverse transcriptase" evidence="2">
    <location>
        <begin position="621"/>
        <end position="772"/>
    </location>
</feature>
<evidence type="ECO:0000256" key="1">
    <source>
        <dbReference type="SAM" id="MobiDB-lite"/>
    </source>
</evidence>
<feature type="compositionally biased region" description="Polar residues" evidence="1">
    <location>
        <begin position="16"/>
        <end position="27"/>
    </location>
</feature>